<sequence length="81" mass="9092">MTYEQALDLVKTSLTRIVPDADFTALGPTDKFRDRLELDSLDFLQFVETLAELGGCRLDEDDYPRLVTLDGSARLVAERAV</sequence>
<protein>
    <recommendedName>
        <fullName evidence="3">Acyl carrier protein</fullName>
    </recommendedName>
</protein>
<keyword evidence="2" id="KW-1185">Reference proteome</keyword>
<dbReference type="InterPro" id="IPR036736">
    <property type="entry name" value="ACP-like_sf"/>
</dbReference>
<dbReference type="Proteomes" id="UP000622166">
    <property type="component" value="Unassembled WGS sequence"/>
</dbReference>
<reference evidence="1" key="2">
    <citation type="submission" date="2020-09" db="EMBL/GenBank/DDBJ databases">
        <authorList>
            <person name="Sun Q."/>
            <person name="Ohkuma M."/>
        </authorList>
    </citation>
    <scope>NUCLEOTIDE SEQUENCE</scope>
    <source>
        <strain evidence="1">JCM 4815</strain>
    </source>
</reference>
<dbReference type="EMBL" id="BMVW01000009">
    <property type="protein sequence ID" value="GGZ19920.1"/>
    <property type="molecule type" value="Genomic_DNA"/>
</dbReference>
<evidence type="ECO:0000313" key="2">
    <source>
        <dbReference type="Proteomes" id="UP000622166"/>
    </source>
</evidence>
<dbReference type="AlphaFoldDB" id="A0A918PRH2"/>
<reference evidence="1" key="1">
    <citation type="journal article" date="2014" name="Int. J. Syst. Evol. Microbiol.">
        <title>Complete genome sequence of Corynebacterium casei LMG S-19264T (=DSM 44701T), isolated from a smear-ripened cheese.</title>
        <authorList>
            <consortium name="US DOE Joint Genome Institute (JGI-PGF)"/>
            <person name="Walter F."/>
            <person name="Albersmeier A."/>
            <person name="Kalinowski J."/>
            <person name="Ruckert C."/>
        </authorList>
    </citation>
    <scope>NUCLEOTIDE SEQUENCE</scope>
    <source>
        <strain evidence="1">JCM 4815</strain>
    </source>
</reference>
<dbReference type="SUPFAM" id="SSF47336">
    <property type="entry name" value="ACP-like"/>
    <property type="match status" value="1"/>
</dbReference>
<dbReference type="Gene3D" id="1.10.1200.10">
    <property type="entry name" value="ACP-like"/>
    <property type="match status" value="1"/>
</dbReference>
<evidence type="ECO:0008006" key="3">
    <source>
        <dbReference type="Google" id="ProtNLM"/>
    </source>
</evidence>
<proteinExistence type="predicted"/>
<accession>A0A918PRH2</accession>
<evidence type="ECO:0000313" key="1">
    <source>
        <dbReference type="EMBL" id="GGZ19920.1"/>
    </source>
</evidence>
<gene>
    <name evidence="1" type="ORF">GCM10010365_45240</name>
</gene>
<organism evidence="1 2">
    <name type="scientific">Streptomyces poonensis</name>
    <dbReference type="NCBI Taxonomy" id="68255"/>
    <lineage>
        <taxon>Bacteria</taxon>
        <taxon>Bacillati</taxon>
        <taxon>Actinomycetota</taxon>
        <taxon>Actinomycetes</taxon>
        <taxon>Kitasatosporales</taxon>
        <taxon>Streptomycetaceae</taxon>
        <taxon>Streptomyces</taxon>
    </lineage>
</organism>
<dbReference type="RefSeq" id="WP_189861921.1">
    <property type="nucleotide sequence ID" value="NZ_BMVW01000009.1"/>
</dbReference>
<comment type="caution">
    <text evidence="1">The sequence shown here is derived from an EMBL/GenBank/DDBJ whole genome shotgun (WGS) entry which is preliminary data.</text>
</comment>
<name>A0A918PRH2_9ACTN</name>